<dbReference type="Gene3D" id="3.10.590.10">
    <property type="entry name" value="ph1033 like domains"/>
    <property type="match status" value="1"/>
</dbReference>
<name>A0A170R1L5_EHRRU</name>
<gene>
    <name evidence="2" type="ORF">EHRUM3_12160</name>
</gene>
<dbReference type="SUPFAM" id="SSF88697">
    <property type="entry name" value="PUA domain-like"/>
    <property type="match status" value="1"/>
</dbReference>
<protein>
    <recommendedName>
        <fullName evidence="1">EVE domain-containing protein</fullName>
    </recommendedName>
</protein>
<dbReference type="InterPro" id="IPR002740">
    <property type="entry name" value="EVE_domain"/>
</dbReference>
<dbReference type="EMBL" id="BDDM01000379">
    <property type="protein sequence ID" value="GAT78982.1"/>
    <property type="molecule type" value="Genomic_DNA"/>
</dbReference>
<evidence type="ECO:0000313" key="2">
    <source>
        <dbReference type="EMBL" id="GAT78982.1"/>
    </source>
</evidence>
<dbReference type="PANTHER" id="PTHR14087:SF8">
    <property type="entry name" value="OS03G0676100 PROTEIN"/>
    <property type="match status" value="1"/>
</dbReference>
<evidence type="ECO:0000259" key="1">
    <source>
        <dbReference type="Pfam" id="PF01878"/>
    </source>
</evidence>
<dbReference type="InterPro" id="IPR047197">
    <property type="entry name" value="THYN1-like_EVE"/>
</dbReference>
<dbReference type="AlphaFoldDB" id="A0A170R1L5"/>
<proteinExistence type="predicted"/>
<dbReference type="PANTHER" id="PTHR14087">
    <property type="entry name" value="THYMOCYTE NUCLEAR PROTEIN 1"/>
    <property type="match status" value="1"/>
</dbReference>
<dbReference type="InterPro" id="IPR052181">
    <property type="entry name" value="5hmC_binding"/>
</dbReference>
<dbReference type="RefSeq" id="WP_065433881.1">
    <property type="nucleotide sequence ID" value="NZ_BDDM01000379.1"/>
</dbReference>
<accession>A0A170R1L5</accession>
<evidence type="ECO:0000313" key="3">
    <source>
        <dbReference type="Proteomes" id="UP000092731"/>
    </source>
</evidence>
<dbReference type="InterPro" id="IPR015947">
    <property type="entry name" value="PUA-like_sf"/>
</dbReference>
<sequence length="135" mass="15991">MSYWLLKTEPQDFSWNDMIRSNITVWDNVLNYQAQGYLKLMKFNDLAFFYHSGTEKSIIGIVSIYKEFYRLNENDKFGVVDVKIHTKLKKTVHLQDIKLETNLKNLIMLRQPRLSVSPITEKEWNSILEISETSL</sequence>
<dbReference type="CDD" id="cd21133">
    <property type="entry name" value="EVE"/>
    <property type="match status" value="1"/>
</dbReference>
<dbReference type="Proteomes" id="UP000092731">
    <property type="component" value="Unassembled WGS sequence"/>
</dbReference>
<dbReference type="Pfam" id="PF01878">
    <property type="entry name" value="EVE"/>
    <property type="match status" value="1"/>
</dbReference>
<comment type="caution">
    <text evidence="2">The sequence shown here is derived from an EMBL/GenBank/DDBJ whole genome shotgun (WGS) entry which is preliminary data.</text>
</comment>
<reference evidence="3" key="1">
    <citation type="submission" date="2016-05" db="EMBL/GenBank/DDBJ databases">
        <title>Draft genome sequences of four strains of Ehrlichia ruminantium, a tick-borne pathogen of ruminants, isolated from Zimbabwe, The Gambia and Ghana.</title>
        <authorList>
            <person name="Nakao R."/>
            <person name="Jongejan F."/>
            <person name="Sugimoto C."/>
        </authorList>
    </citation>
    <scope>NUCLEOTIDE SEQUENCE [LARGE SCALE GENOMIC DNA]</scope>
    <source>
        <strain evidence="3">Pokoase 417</strain>
    </source>
</reference>
<feature type="domain" description="EVE" evidence="1">
    <location>
        <begin position="2"/>
        <end position="129"/>
    </location>
</feature>
<organism evidence="2 3">
    <name type="scientific">Ehrlichia ruminantium</name>
    <name type="common">heartwater rickettsia</name>
    <name type="synonym">Cowdria ruminantium</name>
    <dbReference type="NCBI Taxonomy" id="779"/>
    <lineage>
        <taxon>Bacteria</taxon>
        <taxon>Pseudomonadati</taxon>
        <taxon>Pseudomonadota</taxon>
        <taxon>Alphaproteobacteria</taxon>
        <taxon>Rickettsiales</taxon>
        <taxon>Anaplasmataceae</taxon>
        <taxon>Ehrlichia</taxon>
    </lineage>
</organism>